<dbReference type="InterPro" id="IPR035965">
    <property type="entry name" value="PAS-like_dom_sf"/>
</dbReference>
<dbReference type="CDD" id="cd01948">
    <property type="entry name" value="EAL"/>
    <property type="match status" value="1"/>
</dbReference>
<dbReference type="SMART" id="SM00052">
    <property type="entry name" value="EAL"/>
    <property type="match status" value="1"/>
</dbReference>
<evidence type="ECO:0000259" key="2">
    <source>
        <dbReference type="PROSITE" id="PS50883"/>
    </source>
</evidence>
<dbReference type="Pfam" id="PF13426">
    <property type="entry name" value="PAS_9"/>
    <property type="match status" value="1"/>
</dbReference>
<dbReference type="SUPFAM" id="SSF55073">
    <property type="entry name" value="Nucleotide cyclase"/>
    <property type="match status" value="1"/>
</dbReference>
<dbReference type="PATRIC" id="fig|1185652.3.peg.4955"/>
<feature type="transmembrane region" description="Helical" evidence="1">
    <location>
        <begin position="174"/>
        <end position="193"/>
    </location>
</feature>
<dbReference type="PROSITE" id="PS50887">
    <property type="entry name" value="GGDEF"/>
    <property type="match status" value="1"/>
</dbReference>
<dbReference type="STRING" id="1185652.USDA257_c47790"/>
<dbReference type="eggNOG" id="COG5001">
    <property type="taxonomic scope" value="Bacteria"/>
</dbReference>
<evidence type="ECO:0000313" key="5">
    <source>
        <dbReference type="EMBL" id="AFL53315.1"/>
    </source>
</evidence>
<dbReference type="PANTHER" id="PTHR44757:SF2">
    <property type="entry name" value="BIOFILM ARCHITECTURE MAINTENANCE PROTEIN MBAA"/>
    <property type="match status" value="1"/>
</dbReference>
<dbReference type="InterPro" id="IPR000014">
    <property type="entry name" value="PAS"/>
</dbReference>
<dbReference type="InterPro" id="IPR052155">
    <property type="entry name" value="Biofilm_reg_signaling"/>
</dbReference>
<dbReference type="InterPro" id="IPR005330">
    <property type="entry name" value="MHYT_dom"/>
</dbReference>
<dbReference type="Pfam" id="PF00990">
    <property type="entry name" value="GGDEF"/>
    <property type="match status" value="1"/>
</dbReference>
<dbReference type="InterPro" id="IPR000160">
    <property type="entry name" value="GGDEF_dom"/>
</dbReference>
<feature type="transmembrane region" description="Helical" evidence="1">
    <location>
        <begin position="112"/>
        <end position="134"/>
    </location>
</feature>
<dbReference type="Proteomes" id="UP000006180">
    <property type="component" value="Chromosome"/>
</dbReference>
<dbReference type="PANTHER" id="PTHR44757">
    <property type="entry name" value="DIGUANYLATE CYCLASE DGCP"/>
    <property type="match status" value="1"/>
</dbReference>
<feature type="domain" description="EAL" evidence="2">
    <location>
        <begin position="529"/>
        <end position="779"/>
    </location>
</feature>
<evidence type="ECO:0000259" key="3">
    <source>
        <dbReference type="PROSITE" id="PS50887"/>
    </source>
</evidence>
<dbReference type="NCBIfam" id="TIGR00229">
    <property type="entry name" value="sensory_box"/>
    <property type="match status" value="1"/>
</dbReference>
<dbReference type="KEGG" id="sfd:USDA257_c47790"/>
<protein>
    <submittedName>
        <fullName evidence="5">Putative signaling protein</fullName>
    </submittedName>
</protein>
<feature type="transmembrane region" description="Helical" evidence="1">
    <location>
        <begin position="213"/>
        <end position="236"/>
    </location>
</feature>
<evidence type="ECO:0000259" key="4">
    <source>
        <dbReference type="PROSITE" id="PS50924"/>
    </source>
</evidence>
<dbReference type="AlphaFoldDB" id="I3XBQ9"/>
<evidence type="ECO:0000256" key="1">
    <source>
        <dbReference type="PROSITE-ProRule" id="PRU00244"/>
    </source>
</evidence>
<organism evidence="5 6">
    <name type="scientific">Sinorhizobium fredii (strain USDA 257)</name>
    <dbReference type="NCBI Taxonomy" id="1185652"/>
    <lineage>
        <taxon>Bacteria</taxon>
        <taxon>Pseudomonadati</taxon>
        <taxon>Pseudomonadota</taxon>
        <taxon>Alphaproteobacteria</taxon>
        <taxon>Hyphomicrobiales</taxon>
        <taxon>Rhizobiaceae</taxon>
        <taxon>Sinorhizobium/Ensifer group</taxon>
        <taxon>Sinorhizobium</taxon>
    </lineage>
</organism>
<proteinExistence type="predicted"/>
<dbReference type="InterPro" id="IPR043128">
    <property type="entry name" value="Rev_trsase/Diguanyl_cyclase"/>
</dbReference>
<dbReference type="RefSeq" id="WP_014765438.1">
    <property type="nucleotide sequence ID" value="NC_018000.1"/>
</dbReference>
<dbReference type="Gene3D" id="3.20.20.450">
    <property type="entry name" value="EAL domain"/>
    <property type="match status" value="1"/>
</dbReference>
<dbReference type="Gene3D" id="3.30.70.270">
    <property type="match status" value="1"/>
</dbReference>
<dbReference type="Gene3D" id="3.30.450.20">
    <property type="entry name" value="PAS domain"/>
    <property type="match status" value="1"/>
</dbReference>
<dbReference type="EMBL" id="CP003563">
    <property type="protein sequence ID" value="AFL53315.1"/>
    <property type="molecule type" value="Genomic_DNA"/>
</dbReference>
<reference evidence="5 6" key="1">
    <citation type="journal article" date="2012" name="J. Bacteriol.">
        <title>Complete genome sequence of the broad-host-range strain Sinorhizobium fredii USDA257.</title>
        <authorList>
            <person name="Schuldes J."/>
            <person name="Rodriguez Orbegoso M."/>
            <person name="Schmeisser C."/>
            <person name="Krishnan H.B."/>
            <person name="Daniel R."/>
            <person name="Streit W.R."/>
        </authorList>
    </citation>
    <scope>NUCLEOTIDE SEQUENCE [LARGE SCALE GENOMIC DNA]</scope>
    <source>
        <strain evidence="5 6">USDA 257</strain>
    </source>
</reference>
<keyword evidence="1" id="KW-0812">Transmembrane</keyword>
<dbReference type="FunFam" id="3.30.70.270:FF:000001">
    <property type="entry name" value="Diguanylate cyclase domain protein"/>
    <property type="match status" value="1"/>
</dbReference>
<dbReference type="Pfam" id="PF03707">
    <property type="entry name" value="MHYT"/>
    <property type="match status" value="2"/>
</dbReference>
<evidence type="ECO:0000313" key="6">
    <source>
        <dbReference type="Proteomes" id="UP000006180"/>
    </source>
</evidence>
<dbReference type="PROSITE" id="PS50883">
    <property type="entry name" value="EAL"/>
    <property type="match status" value="1"/>
</dbReference>
<dbReference type="CDD" id="cd00130">
    <property type="entry name" value="PAS"/>
    <property type="match status" value="1"/>
</dbReference>
<dbReference type="InterPro" id="IPR035919">
    <property type="entry name" value="EAL_sf"/>
</dbReference>
<dbReference type="InterPro" id="IPR001633">
    <property type="entry name" value="EAL_dom"/>
</dbReference>
<dbReference type="PROSITE" id="PS50924">
    <property type="entry name" value="MHYT"/>
    <property type="match status" value="1"/>
</dbReference>
<dbReference type="HOGENOM" id="CLU_000445_70_49_5"/>
<name>I3XBQ9_SINF2</name>
<dbReference type="GO" id="GO:0003824">
    <property type="term" value="F:catalytic activity"/>
    <property type="evidence" value="ECO:0007669"/>
    <property type="project" value="UniProtKB-ARBA"/>
</dbReference>
<feature type="domain" description="MHYT" evidence="4">
    <location>
        <begin position="12"/>
        <end position="199"/>
    </location>
</feature>
<keyword evidence="1" id="KW-1133">Transmembrane helix</keyword>
<dbReference type="Pfam" id="PF00563">
    <property type="entry name" value="EAL"/>
    <property type="match status" value="1"/>
</dbReference>
<keyword evidence="1" id="KW-0472">Membrane</keyword>
<dbReference type="InterPro" id="IPR029787">
    <property type="entry name" value="Nucleotide_cyclase"/>
</dbReference>
<dbReference type="SUPFAM" id="SSF55785">
    <property type="entry name" value="PYP-like sensor domain (PAS domain)"/>
    <property type="match status" value="1"/>
</dbReference>
<dbReference type="SMART" id="SM00267">
    <property type="entry name" value="GGDEF"/>
    <property type="match status" value="1"/>
</dbReference>
<feature type="transmembrane region" description="Helical" evidence="1">
    <location>
        <begin position="14"/>
        <end position="35"/>
    </location>
</feature>
<feature type="domain" description="GGDEF" evidence="3">
    <location>
        <begin position="387"/>
        <end position="520"/>
    </location>
</feature>
<dbReference type="GO" id="GO:0016020">
    <property type="term" value="C:membrane"/>
    <property type="evidence" value="ECO:0007669"/>
    <property type="project" value="UniProtKB-UniRule"/>
</dbReference>
<dbReference type="NCBIfam" id="TIGR00254">
    <property type="entry name" value="GGDEF"/>
    <property type="match status" value="1"/>
</dbReference>
<dbReference type="CDD" id="cd01949">
    <property type="entry name" value="GGDEF"/>
    <property type="match status" value="1"/>
</dbReference>
<feature type="transmembrane region" description="Helical" evidence="1">
    <location>
        <begin position="146"/>
        <end position="165"/>
    </location>
</feature>
<feature type="transmembrane region" description="Helical" evidence="1">
    <location>
        <begin position="47"/>
        <end position="71"/>
    </location>
</feature>
<gene>
    <name evidence="5" type="ORF">USDA257_c47790</name>
</gene>
<sequence>MFSVLACISDRHDWRLVAVAAIVCLAGSAATMLLLQRAERSEGWQRHLWTAACAFACGVGVWSTHFIAMLAYDGGVPIAYDAWGTLFSALVAVAASWIAFATALVGTSRYAFPGAGIFLGLGIAAMHVTGMRAIETQGRIDFDPQMSFAAVLFGPLIAALALHAFRALGGAHKLVAPTLLLVLAICVLHFTSMSGGTLVPDPSVAAADAFDPVWLAGGVVVASTTLILTALGALFIDRHLTDLRGLANASLEGMVIVCNGRVVDANERFVSLCGAKAADLIGRKPEGLFASPQGHEPRERQIDNGPAEVELICADGRRVPVEHVCRTIEYRGRQSDVIFVRDLSARKEAERTIEHLAHHDGLTDLSNRSSFERRMRQAPAVAAARNEHLAVFCLDLDRFKAVNDIFGHGEGDRILRKVADILRAAAGEADTIARLGGDEFAVLQTGAVQPEAARQLSDRILRLFAEEMDTHRDPMAVGVSMGVAIYPGDGATAERLCNNADTALYRAKRSGKGIACFFDAEMDETLRSRRQMESDLRHAILRRQLFLEYQPLVDVHDDRVVGYEALLRWRHPERGIVGPNVFIPIAEESGSIIQIGEWVLEQACAEAVRWADPLPVSVNISPVQFLVPSLFDQIAGILRRTGLEPRRLELELTEAALLHNREDVLAALVRLRLLGVRIVMDDFGTGHSSLANLQTFPFDKLKIDCSFTAALDKDPAAHAIIRAIIALGHSLNLPVVTEGVETERQKQIIVEEGCRQIQGFLTGRPGLAPSAGAISSSDAPALRHAEA</sequence>
<accession>I3XBQ9</accession>
<feature type="transmembrane region" description="Helical" evidence="1">
    <location>
        <begin position="83"/>
        <end position="105"/>
    </location>
</feature>
<dbReference type="SUPFAM" id="SSF141868">
    <property type="entry name" value="EAL domain-like"/>
    <property type="match status" value="1"/>
</dbReference>